<sequence length="71" mass="7990">MPEAIRWPLFLQLLSGYLLYTYWAWSSDLLPNRPAKTWIFNYGDQAPDLALEPPIQPVSHASSGTATPSLD</sequence>
<keyword evidence="1" id="KW-1133">Transmembrane helix</keyword>
<accession>L7IRP1</accession>
<keyword evidence="1" id="KW-0472">Membrane</keyword>
<proteinExistence type="predicted"/>
<reference evidence="2" key="1">
    <citation type="journal article" date="2012" name="PLoS Genet.">
        <title>Comparative analysis of the genomes of two field isolates of the rice blast fungus Magnaporthe oryzae.</title>
        <authorList>
            <person name="Xue M."/>
            <person name="Yang J."/>
            <person name="Li Z."/>
            <person name="Hu S."/>
            <person name="Yao N."/>
            <person name="Dean R.A."/>
            <person name="Zhao W."/>
            <person name="Shen M."/>
            <person name="Zhang H."/>
            <person name="Li C."/>
            <person name="Liu L."/>
            <person name="Cao L."/>
            <person name="Xu X."/>
            <person name="Xing Y."/>
            <person name="Hsiang T."/>
            <person name="Zhang Z."/>
            <person name="Xu J.R."/>
            <person name="Peng Y.L."/>
        </authorList>
    </citation>
    <scope>NUCLEOTIDE SEQUENCE [LARGE SCALE GENOMIC DNA]</scope>
    <source>
        <strain evidence="2">P131</strain>
    </source>
</reference>
<evidence type="ECO:0000256" key="1">
    <source>
        <dbReference type="SAM" id="Phobius"/>
    </source>
</evidence>
<dbReference type="EMBL" id="JH795824">
    <property type="protein sequence ID" value="ELQ58588.1"/>
    <property type="molecule type" value="Genomic_DNA"/>
</dbReference>
<gene>
    <name evidence="2" type="ORF">OOW_P131scaffold01575g1</name>
</gene>
<name>L7IRP1_PYRO1</name>
<feature type="transmembrane region" description="Helical" evidence="1">
    <location>
        <begin position="7"/>
        <end position="25"/>
    </location>
</feature>
<evidence type="ECO:0000313" key="2">
    <source>
        <dbReference type="EMBL" id="ELQ58588.1"/>
    </source>
</evidence>
<dbReference type="AlphaFoldDB" id="L7IRP1"/>
<keyword evidence="1" id="KW-0812">Transmembrane</keyword>
<protein>
    <submittedName>
        <fullName evidence="2">Uncharacterized protein</fullName>
    </submittedName>
</protein>
<organism>
    <name type="scientific">Pyricularia oryzae (strain P131)</name>
    <name type="common">Rice blast fungus</name>
    <name type="synonym">Magnaporthe oryzae</name>
    <dbReference type="NCBI Taxonomy" id="1143193"/>
    <lineage>
        <taxon>Eukaryota</taxon>
        <taxon>Fungi</taxon>
        <taxon>Dikarya</taxon>
        <taxon>Ascomycota</taxon>
        <taxon>Pezizomycotina</taxon>
        <taxon>Sordariomycetes</taxon>
        <taxon>Sordariomycetidae</taxon>
        <taxon>Magnaporthales</taxon>
        <taxon>Pyriculariaceae</taxon>
        <taxon>Pyricularia</taxon>
    </lineage>
</organism>